<protein>
    <recommendedName>
        <fullName evidence="11">Cytochrome P450</fullName>
    </recommendedName>
</protein>
<evidence type="ECO:0000256" key="7">
    <source>
        <dbReference type="ARBA" id="ARBA00029441"/>
    </source>
</evidence>
<name>A0A9R1BFJ9_TRITD</name>
<keyword evidence="8" id="KW-0349">Heme</keyword>
<dbReference type="GO" id="GO:0004497">
    <property type="term" value="F:monooxygenase activity"/>
    <property type="evidence" value="ECO:0007669"/>
    <property type="project" value="UniProtKB-KW"/>
</dbReference>
<dbReference type="InterPro" id="IPR001128">
    <property type="entry name" value="Cyt_P450"/>
</dbReference>
<reference evidence="9 10" key="1">
    <citation type="submission" date="2017-09" db="EMBL/GenBank/DDBJ databases">
        <authorList>
            <consortium name="International Durum Wheat Genome Sequencing Consortium (IDWGSC)"/>
            <person name="Milanesi L."/>
        </authorList>
    </citation>
    <scope>NUCLEOTIDE SEQUENCE [LARGE SCALE GENOMIC DNA]</scope>
    <source>
        <strain evidence="10">cv. Svevo</strain>
    </source>
</reference>
<evidence type="ECO:0008006" key="11">
    <source>
        <dbReference type="Google" id="ProtNLM"/>
    </source>
</evidence>
<evidence type="ECO:0000256" key="5">
    <source>
        <dbReference type="ARBA" id="ARBA00023002"/>
    </source>
</evidence>
<dbReference type="Proteomes" id="UP000324705">
    <property type="component" value="Chromosome 6B"/>
</dbReference>
<keyword evidence="4 8" id="KW-0479">Metal-binding</keyword>
<dbReference type="GO" id="GO:0016705">
    <property type="term" value="F:oxidoreductase activity, acting on paired donors, with incorporation or reduction of molecular oxygen"/>
    <property type="evidence" value="ECO:0007669"/>
    <property type="project" value="InterPro"/>
</dbReference>
<comment type="similarity">
    <text evidence="3 8">Belongs to the cytochrome P450 family.</text>
</comment>
<evidence type="ECO:0000256" key="4">
    <source>
        <dbReference type="ARBA" id="ARBA00022723"/>
    </source>
</evidence>
<keyword evidence="8" id="KW-0503">Monooxygenase</keyword>
<keyword evidence="5 8" id="KW-0560">Oxidoreductase</keyword>
<evidence type="ECO:0000313" key="9">
    <source>
        <dbReference type="EMBL" id="VAI62790.1"/>
    </source>
</evidence>
<evidence type="ECO:0000256" key="6">
    <source>
        <dbReference type="ARBA" id="ARBA00023004"/>
    </source>
</evidence>
<dbReference type="GO" id="GO:0020037">
    <property type="term" value="F:heme binding"/>
    <property type="evidence" value="ECO:0007669"/>
    <property type="project" value="InterPro"/>
</dbReference>
<dbReference type="GO" id="GO:0005506">
    <property type="term" value="F:iron ion binding"/>
    <property type="evidence" value="ECO:0007669"/>
    <property type="project" value="InterPro"/>
</dbReference>
<dbReference type="Pfam" id="PF00067">
    <property type="entry name" value="p450"/>
    <property type="match status" value="1"/>
</dbReference>
<evidence type="ECO:0000256" key="1">
    <source>
        <dbReference type="ARBA" id="ARBA00001971"/>
    </source>
</evidence>
<dbReference type="PANTHER" id="PTHR24286">
    <property type="entry name" value="CYTOCHROME P450 26"/>
    <property type="match status" value="1"/>
</dbReference>
<comment type="pathway">
    <text evidence="2">Hormone biosynthesis.</text>
</comment>
<proteinExistence type="inferred from homology"/>
<sequence length="465" mass="51453">MDYLGIVVALVVAASSIAIHLLSRAKKRQPANLPPGSLGLPVIGQSLGLLRAMRGGDGGSRPTVLLAGPAANKFLFFSSALSTRQPRSVQRILGENSILGLHGADHGRVRGALLEFLKPDMLKMYVGRIDAEVRRHVEENWAGRGTVTVLPLMKRLTFDIISALLFGLERGAVRDALAGDFARMVEGMWAVPANLPFTAFSRSLKASGRARRVLAGITREKKARRCQPEHRKAPSRSNDLITCLLGLTDGHGERLLSDEEIVDNAMVALIAGHDTSSILMTFMVRHLANDDATLAAMVQEHEEIAKSKGDGEALTWEDLTRMKFTWRVAQEILRIVPPLFGNFRRALEDVEFDGYLIPKGWQVFWTSNVTHMDASIFHEPAKFDPSRFENQAAPPCSFVAFGAGPRLCPGIDFSRIETLVTMHHLVRQFRWKLCCKENTFVRDPMPSPLRGLPIQIQHRTSPPPP</sequence>
<dbReference type="PANTHER" id="PTHR24286:SF335">
    <property type="entry name" value="OS07G0518100 PROTEIN"/>
    <property type="match status" value="1"/>
</dbReference>
<keyword evidence="10" id="KW-1185">Reference proteome</keyword>
<dbReference type="CDD" id="cd11043">
    <property type="entry name" value="CYP90-like"/>
    <property type="match status" value="1"/>
</dbReference>
<dbReference type="InterPro" id="IPR017972">
    <property type="entry name" value="Cyt_P450_CS"/>
</dbReference>
<accession>A0A9R1BFJ9</accession>
<evidence type="ECO:0000313" key="10">
    <source>
        <dbReference type="Proteomes" id="UP000324705"/>
    </source>
</evidence>
<dbReference type="Gramene" id="TRITD6Bv1G216110.2">
    <property type="protein sequence ID" value="TRITD6Bv1G216110.2"/>
    <property type="gene ID" value="TRITD6Bv1G216110"/>
</dbReference>
<keyword evidence="6 8" id="KW-0408">Iron</keyword>
<comment type="cofactor">
    <cofactor evidence="1">
        <name>heme</name>
        <dbReference type="ChEBI" id="CHEBI:30413"/>
    </cofactor>
</comment>
<dbReference type="GO" id="GO:0016125">
    <property type="term" value="P:sterol metabolic process"/>
    <property type="evidence" value="ECO:0007669"/>
    <property type="project" value="TreeGrafter"/>
</dbReference>
<evidence type="ECO:0000256" key="8">
    <source>
        <dbReference type="RuleBase" id="RU000461"/>
    </source>
</evidence>
<organism evidence="9 10">
    <name type="scientific">Triticum turgidum subsp. durum</name>
    <name type="common">Durum wheat</name>
    <name type="synonym">Triticum durum</name>
    <dbReference type="NCBI Taxonomy" id="4567"/>
    <lineage>
        <taxon>Eukaryota</taxon>
        <taxon>Viridiplantae</taxon>
        <taxon>Streptophyta</taxon>
        <taxon>Embryophyta</taxon>
        <taxon>Tracheophyta</taxon>
        <taxon>Spermatophyta</taxon>
        <taxon>Magnoliopsida</taxon>
        <taxon>Liliopsida</taxon>
        <taxon>Poales</taxon>
        <taxon>Poaceae</taxon>
        <taxon>BOP clade</taxon>
        <taxon>Pooideae</taxon>
        <taxon>Triticodae</taxon>
        <taxon>Triticeae</taxon>
        <taxon>Triticinae</taxon>
        <taxon>Triticum</taxon>
    </lineage>
</organism>
<evidence type="ECO:0000256" key="2">
    <source>
        <dbReference type="ARBA" id="ARBA00004972"/>
    </source>
</evidence>
<dbReference type="PROSITE" id="PS00086">
    <property type="entry name" value="CYTOCHROME_P450"/>
    <property type="match status" value="1"/>
</dbReference>
<comment type="pathway">
    <text evidence="7">Plant hormone biosynthesis.</text>
</comment>
<evidence type="ECO:0000256" key="3">
    <source>
        <dbReference type="ARBA" id="ARBA00010617"/>
    </source>
</evidence>
<dbReference type="Gene3D" id="1.10.630.10">
    <property type="entry name" value="Cytochrome P450"/>
    <property type="match status" value="1"/>
</dbReference>
<dbReference type="FunFam" id="1.10.630.10:FF:000022">
    <property type="entry name" value="Taxadiene 5-alpha hydroxylase"/>
    <property type="match status" value="1"/>
</dbReference>
<dbReference type="PRINTS" id="PR00385">
    <property type="entry name" value="P450"/>
</dbReference>
<dbReference type="PRINTS" id="PR00359">
    <property type="entry name" value="BP450"/>
</dbReference>
<dbReference type="InterPro" id="IPR002397">
    <property type="entry name" value="Cyt_P450_B"/>
</dbReference>
<dbReference type="InterPro" id="IPR036396">
    <property type="entry name" value="Cyt_P450_sf"/>
</dbReference>
<dbReference type="SUPFAM" id="SSF48264">
    <property type="entry name" value="Cytochrome P450"/>
    <property type="match status" value="1"/>
</dbReference>
<dbReference type="EMBL" id="LT934122">
    <property type="protein sequence ID" value="VAI62790.1"/>
    <property type="molecule type" value="Genomic_DNA"/>
</dbReference>
<dbReference type="AlphaFoldDB" id="A0A9R1BFJ9"/>
<gene>
    <name evidence="9" type="ORF">TRITD_6Bv1G216110</name>
</gene>